<dbReference type="FunFam" id="3.20.20.70:FF:000059">
    <property type="entry name" value="N-ethylmaleimide reductase, FMN-linked"/>
    <property type="match status" value="1"/>
</dbReference>
<evidence type="ECO:0000259" key="4">
    <source>
        <dbReference type="Pfam" id="PF00724"/>
    </source>
</evidence>
<comment type="similarity">
    <text evidence="2">Belongs to the NADH:flavin oxidoreductase/NADH oxidase family.</text>
</comment>
<dbReference type="InterPro" id="IPR013785">
    <property type="entry name" value="Aldolase_TIM"/>
</dbReference>
<dbReference type="InterPro" id="IPR001155">
    <property type="entry name" value="OxRdtase_FMN_N"/>
</dbReference>
<accession>A0A2G8T154</accession>
<dbReference type="GO" id="GO:0010181">
    <property type="term" value="F:FMN binding"/>
    <property type="evidence" value="ECO:0007669"/>
    <property type="project" value="InterPro"/>
</dbReference>
<keyword evidence="6" id="KW-1185">Reference proteome</keyword>
<comment type="caution">
    <text evidence="5">The sequence shown here is derived from an EMBL/GenBank/DDBJ whole genome shotgun (WGS) entry which is preliminary data.</text>
</comment>
<dbReference type="GO" id="GO:0016628">
    <property type="term" value="F:oxidoreductase activity, acting on the CH-CH group of donors, NAD or NADP as acceptor"/>
    <property type="evidence" value="ECO:0007669"/>
    <property type="project" value="UniProtKB-ARBA"/>
</dbReference>
<organism evidence="5 6">
    <name type="scientific">Massilia psychrophila</name>
    <dbReference type="NCBI Taxonomy" id="1603353"/>
    <lineage>
        <taxon>Bacteria</taxon>
        <taxon>Pseudomonadati</taxon>
        <taxon>Pseudomonadota</taxon>
        <taxon>Betaproteobacteria</taxon>
        <taxon>Burkholderiales</taxon>
        <taxon>Oxalobacteraceae</taxon>
        <taxon>Telluria group</taxon>
        <taxon>Massilia</taxon>
    </lineage>
</organism>
<sequence>MNANTQPADLLAPYQFGTLQLKNRMVMAPLTRSRAEPGNLPSAMAAAYYSERAGAGLIITEATQASPDGQGYVATPGIHSLDQVAHWKQVTDAVHAKGALIFMQLWHVGRISHPDFRDGQLPVAPSAIAPRGVQTYTAEGFKDIPVPRALATNELPRVVADFRHGAENAKAAGFDGIEVHGANGYLLDQFLEDGTNQRTDEYGGSVENRARLLFDVIDAVSEVWGSERVGVRLSPGGSFNDMCDCHPQATFGYVVRRMATLNLAYLHLIEPAITQGEHPNADLSASFFRPFYPGTIIVAGGYDQQRAEEALREGKADLIAFGQLFIANPDLPERFRRGAALNKPNPQTFYGGGAEGYIDYPAMNAEQSEADLEAHPT</sequence>
<dbReference type="SUPFAM" id="SSF51395">
    <property type="entry name" value="FMN-linked oxidoreductases"/>
    <property type="match status" value="1"/>
</dbReference>
<dbReference type="CDD" id="cd02933">
    <property type="entry name" value="OYE_like_FMN"/>
    <property type="match status" value="1"/>
</dbReference>
<evidence type="ECO:0000256" key="1">
    <source>
        <dbReference type="ARBA" id="ARBA00001917"/>
    </source>
</evidence>
<dbReference type="EMBL" id="PDOB01000015">
    <property type="protein sequence ID" value="PIL39734.1"/>
    <property type="molecule type" value="Genomic_DNA"/>
</dbReference>
<dbReference type="InterPro" id="IPR045247">
    <property type="entry name" value="Oye-like"/>
</dbReference>
<dbReference type="Gene3D" id="3.20.20.70">
    <property type="entry name" value="Aldolase class I"/>
    <property type="match status" value="1"/>
</dbReference>
<dbReference type="OrthoDB" id="8521686at2"/>
<evidence type="ECO:0000313" key="6">
    <source>
        <dbReference type="Proteomes" id="UP000228593"/>
    </source>
</evidence>
<protein>
    <submittedName>
        <fullName evidence="5">Alkene reductase</fullName>
    </submittedName>
</protein>
<evidence type="ECO:0000256" key="3">
    <source>
        <dbReference type="ARBA" id="ARBA00023002"/>
    </source>
</evidence>
<gene>
    <name evidence="5" type="ORF">CR103_11440</name>
</gene>
<reference evidence="5 6" key="1">
    <citation type="submission" date="2017-10" db="EMBL/GenBank/DDBJ databases">
        <title>Massilia psychrophilum sp. nov., a novel purple-pigmented bacterium isolated from Tianshan glacier, Xinjiang Municipality, China.</title>
        <authorList>
            <person name="Wang H."/>
        </authorList>
    </citation>
    <scope>NUCLEOTIDE SEQUENCE [LARGE SCALE GENOMIC DNA]</scope>
    <source>
        <strain evidence="5 6">JCM 30813</strain>
    </source>
</reference>
<evidence type="ECO:0000313" key="5">
    <source>
        <dbReference type="EMBL" id="PIL39734.1"/>
    </source>
</evidence>
<evidence type="ECO:0000256" key="2">
    <source>
        <dbReference type="ARBA" id="ARBA00005979"/>
    </source>
</evidence>
<dbReference type="Proteomes" id="UP000228593">
    <property type="component" value="Unassembled WGS sequence"/>
</dbReference>
<dbReference type="RefSeq" id="WP_099916150.1">
    <property type="nucleotide sequence ID" value="NZ_BMHS01000022.1"/>
</dbReference>
<keyword evidence="3" id="KW-0560">Oxidoreductase</keyword>
<dbReference type="PANTHER" id="PTHR22893:SF91">
    <property type="entry name" value="NADPH DEHYDROGENASE 2-RELATED"/>
    <property type="match status" value="1"/>
</dbReference>
<dbReference type="GO" id="GO:0005829">
    <property type="term" value="C:cytosol"/>
    <property type="evidence" value="ECO:0007669"/>
    <property type="project" value="UniProtKB-ARBA"/>
</dbReference>
<dbReference type="AlphaFoldDB" id="A0A2G8T154"/>
<feature type="domain" description="NADH:flavin oxidoreductase/NADH oxidase N-terminal" evidence="4">
    <location>
        <begin position="10"/>
        <end position="341"/>
    </location>
</feature>
<comment type="cofactor">
    <cofactor evidence="1">
        <name>FMN</name>
        <dbReference type="ChEBI" id="CHEBI:58210"/>
    </cofactor>
</comment>
<dbReference type="PANTHER" id="PTHR22893">
    <property type="entry name" value="NADH OXIDOREDUCTASE-RELATED"/>
    <property type="match status" value="1"/>
</dbReference>
<dbReference type="Pfam" id="PF00724">
    <property type="entry name" value="Oxidored_FMN"/>
    <property type="match status" value="1"/>
</dbReference>
<proteinExistence type="inferred from homology"/>
<name>A0A2G8T154_9BURK</name>